<dbReference type="CDD" id="cd13565">
    <property type="entry name" value="PBP2_PstS"/>
    <property type="match status" value="1"/>
</dbReference>
<dbReference type="AlphaFoldDB" id="A0A8J3QI89"/>
<dbReference type="GO" id="GO:0043190">
    <property type="term" value="C:ATP-binding cassette (ABC) transporter complex"/>
    <property type="evidence" value="ECO:0007669"/>
    <property type="project" value="InterPro"/>
</dbReference>
<dbReference type="Gene3D" id="3.40.190.10">
    <property type="entry name" value="Periplasmic binding protein-like II"/>
    <property type="match status" value="2"/>
</dbReference>
<keyword evidence="5" id="KW-0732">Signal</keyword>
<evidence type="ECO:0000256" key="1">
    <source>
        <dbReference type="ARBA" id="ARBA00008725"/>
    </source>
</evidence>
<gene>
    <name evidence="7" type="ORF">Rhe02_93920</name>
</gene>
<dbReference type="NCBIfam" id="TIGR00975">
    <property type="entry name" value="3a0107s03"/>
    <property type="match status" value="1"/>
</dbReference>
<evidence type="ECO:0000256" key="2">
    <source>
        <dbReference type="ARBA" id="ARBA00022448"/>
    </source>
</evidence>
<organism evidence="7 8">
    <name type="scientific">Rhizocola hellebori</name>
    <dbReference type="NCBI Taxonomy" id="1392758"/>
    <lineage>
        <taxon>Bacteria</taxon>
        <taxon>Bacillati</taxon>
        <taxon>Actinomycetota</taxon>
        <taxon>Actinomycetes</taxon>
        <taxon>Micromonosporales</taxon>
        <taxon>Micromonosporaceae</taxon>
        <taxon>Rhizocola</taxon>
    </lineage>
</organism>
<name>A0A8J3QI89_9ACTN</name>
<sequence>MNRNVLSRRGVAGVALAAVAAIALAGCAKDEPSATPTTGAASGISTLSGELKGSGASFPDAYYQEIITELKTEAKNLKITYNPIGSTAGKKEFGSGLVDFAGTDSTVKDTDGVAAGSFYYIPTVAAPITVSYNLKGVTKLQLTPATLAKIFQRDIKVWNAPEIVADNPGVTLPATAISVAHRSDGSGTTNNFTKYLVAAAKDTWKLASGDTVNWPTDTLGGAKNSGVAQLIKQTDGTIGYVDMSDAKSSGLSFAAIKNKDGKFVAASLEGATAALAGATLKDDLTYDPLNAAGADSYPITAPTFILVKQKYDSPDKAKLVKELVKYILTDGSALAKDVNFSVLPDQIKTKALAQLDKVS</sequence>
<evidence type="ECO:0000313" key="7">
    <source>
        <dbReference type="EMBL" id="GIH11325.1"/>
    </source>
</evidence>
<dbReference type="EMBL" id="BONY01000128">
    <property type="protein sequence ID" value="GIH11325.1"/>
    <property type="molecule type" value="Genomic_DNA"/>
</dbReference>
<dbReference type="InterPro" id="IPR024370">
    <property type="entry name" value="PBP_domain"/>
</dbReference>
<dbReference type="Proteomes" id="UP000612899">
    <property type="component" value="Unassembled WGS sequence"/>
</dbReference>
<keyword evidence="2 4" id="KW-0813">Transport</keyword>
<evidence type="ECO:0000259" key="6">
    <source>
        <dbReference type="Pfam" id="PF12849"/>
    </source>
</evidence>
<evidence type="ECO:0000256" key="5">
    <source>
        <dbReference type="SAM" id="SignalP"/>
    </source>
</evidence>
<dbReference type="Pfam" id="PF12849">
    <property type="entry name" value="PBP_like_2"/>
    <property type="match status" value="1"/>
</dbReference>
<reference evidence="7" key="1">
    <citation type="submission" date="2021-01" db="EMBL/GenBank/DDBJ databases">
        <title>Whole genome shotgun sequence of Rhizocola hellebori NBRC 109834.</title>
        <authorList>
            <person name="Komaki H."/>
            <person name="Tamura T."/>
        </authorList>
    </citation>
    <scope>NUCLEOTIDE SEQUENCE</scope>
    <source>
        <strain evidence="7">NBRC 109834</strain>
    </source>
</reference>
<evidence type="ECO:0000256" key="4">
    <source>
        <dbReference type="PIRNR" id="PIRNR002756"/>
    </source>
</evidence>
<evidence type="ECO:0000313" key="8">
    <source>
        <dbReference type="Proteomes" id="UP000612899"/>
    </source>
</evidence>
<feature type="domain" description="PBP" evidence="6">
    <location>
        <begin position="42"/>
        <end position="330"/>
    </location>
</feature>
<feature type="chain" id="PRO_5039233199" description="Phosphate-binding protein" evidence="5">
    <location>
        <begin position="26"/>
        <end position="359"/>
    </location>
</feature>
<comment type="similarity">
    <text evidence="1 4">Belongs to the PstS family.</text>
</comment>
<dbReference type="InterPro" id="IPR006311">
    <property type="entry name" value="TAT_signal"/>
</dbReference>
<dbReference type="PIRSF" id="PIRSF002756">
    <property type="entry name" value="PstS"/>
    <property type="match status" value="1"/>
</dbReference>
<dbReference type="PANTHER" id="PTHR42996:SF1">
    <property type="entry name" value="PHOSPHATE-BINDING PROTEIN PSTS"/>
    <property type="match status" value="1"/>
</dbReference>
<keyword evidence="3 4" id="KW-0592">Phosphate transport</keyword>
<accession>A0A8J3QI89</accession>
<dbReference type="GO" id="GO:0035435">
    <property type="term" value="P:phosphate ion transmembrane transport"/>
    <property type="evidence" value="ECO:0007669"/>
    <property type="project" value="InterPro"/>
</dbReference>
<dbReference type="PROSITE" id="PS51257">
    <property type="entry name" value="PROKAR_LIPOPROTEIN"/>
    <property type="match status" value="1"/>
</dbReference>
<dbReference type="SUPFAM" id="SSF53850">
    <property type="entry name" value="Periplasmic binding protein-like II"/>
    <property type="match status" value="1"/>
</dbReference>
<feature type="signal peptide" evidence="5">
    <location>
        <begin position="1"/>
        <end position="25"/>
    </location>
</feature>
<keyword evidence="8" id="KW-1185">Reference proteome</keyword>
<evidence type="ECO:0000256" key="3">
    <source>
        <dbReference type="ARBA" id="ARBA00022592"/>
    </source>
</evidence>
<dbReference type="PROSITE" id="PS51318">
    <property type="entry name" value="TAT"/>
    <property type="match status" value="1"/>
</dbReference>
<dbReference type="InterPro" id="IPR005673">
    <property type="entry name" value="ABC_phos-bd_PstS"/>
</dbReference>
<comment type="caution">
    <text evidence="7">The sequence shown here is derived from an EMBL/GenBank/DDBJ whole genome shotgun (WGS) entry which is preliminary data.</text>
</comment>
<dbReference type="InterPro" id="IPR050962">
    <property type="entry name" value="Phosphate-bind_PstS"/>
</dbReference>
<dbReference type="RefSeq" id="WP_203915043.1">
    <property type="nucleotide sequence ID" value="NZ_BONY01000128.1"/>
</dbReference>
<protein>
    <recommendedName>
        <fullName evidence="4">Phosphate-binding protein</fullName>
    </recommendedName>
</protein>
<proteinExistence type="inferred from homology"/>
<dbReference type="PANTHER" id="PTHR42996">
    <property type="entry name" value="PHOSPHATE-BINDING PROTEIN PSTS"/>
    <property type="match status" value="1"/>
</dbReference>
<dbReference type="GO" id="GO:0042301">
    <property type="term" value="F:phosphate ion binding"/>
    <property type="evidence" value="ECO:0007669"/>
    <property type="project" value="InterPro"/>
</dbReference>